<gene>
    <name evidence="2" type="ORF">DdX_20471</name>
</gene>
<feature type="region of interest" description="Disordered" evidence="1">
    <location>
        <begin position="114"/>
        <end position="133"/>
    </location>
</feature>
<accession>A0AAD4QWJ0</accession>
<evidence type="ECO:0000313" key="2">
    <source>
        <dbReference type="EMBL" id="KAI1693825.1"/>
    </source>
</evidence>
<proteinExistence type="predicted"/>
<dbReference type="AlphaFoldDB" id="A0AAD4QWJ0"/>
<protein>
    <submittedName>
        <fullName evidence="2">Uncharacterized protein</fullName>
    </submittedName>
</protein>
<sequence>MACDEPKSRNGNDRGARLSGNKSGPQRNDRLFTGNLDPNSPVEAEQNAFRSSAMRIPGGAGRGPVRARQRAGGRVGDVFRPHTAHAPWPCRDGVEVLNEREVLDACQLVAPRRRREERDCGGRVQKKGTGPRQGVVRVERWPRHLDLPPGNGFIYAGKAPKPDRDEDSFGGGDRRNLISRSSGSPPRFRSKAPPASGSFFPYPGLGYSAPAGRRSKRREQAMAVAKVTGDTKGVVRDNEVVEWRGSLR</sequence>
<keyword evidence="3" id="KW-1185">Reference proteome</keyword>
<feature type="region of interest" description="Disordered" evidence="1">
    <location>
        <begin position="149"/>
        <end position="220"/>
    </location>
</feature>
<feature type="compositionally biased region" description="Basic and acidic residues" evidence="1">
    <location>
        <begin position="1"/>
        <end position="16"/>
    </location>
</feature>
<dbReference type="Proteomes" id="UP001201812">
    <property type="component" value="Unassembled WGS sequence"/>
</dbReference>
<organism evidence="2 3">
    <name type="scientific">Ditylenchus destructor</name>
    <dbReference type="NCBI Taxonomy" id="166010"/>
    <lineage>
        <taxon>Eukaryota</taxon>
        <taxon>Metazoa</taxon>
        <taxon>Ecdysozoa</taxon>
        <taxon>Nematoda</taxon>
        <taxon>Chromadorea</taxon>
        <taxon>Rhabditida</taxon>
        <taxon>Tylenchina</taxon>
        <taxon>Tylenchomorpha</taxon>
        <taxon>Sphaerularioidea</taxon>
        <taxon>Anguinidae</taxon>
        <taxon>Anguininae</taxon>
        <taxon>Ditylenchus</taxon>
    </lineage>
</organism>
<name>A0AAD4QWJ0_9BILA</name>
<evidence type="ECO:0000313" key="3">
    <source>
        <dbReference type="Proteomes" id="UP001201812"/>
    </source>
</evidence>
<dbReference type="EMBL" id="JAKKPZ010000582">
    <property type="protein sequence ID" value="KAI1693825.1"/>
    <property type="molecule type" value="Genomic_DNA"/>
</dbReference>
<comment type="caution">
    <text evidence="2">The sequence shown here is derived from an EMBL/GenBank/DDBJ whole genome shotgun (WGS) entry which is preliminary data.</text>
</comment>
<reference evidence="2" key="1">
    <citation type="submission" date="2022-01" db="EMBL/GenBank/DDBJ databases">
        <title>Genome Sequence Resource for Two Populations of Ditylenchus destructor, the Migratory Endoparasitic Phytonematode.</title>
        <authorList>
            <person name="Zhang H."/>
            <person name="Lin R."/>
            <person name="Xie B."/>
        </authorList>
    </citation>
    <scope>NUCLEOTIDE SEQUENCE</scope>
    <source>
        <strain evidence="2">BazhouSP</strain>
    </source>
</reference>
<feature type="region of interest" description="Disordered" evidence="1">
    <location>
        <begin position="1"/>
        <end position="72"/>
    </location>
</feature>
<evidence type="ECO:0000256" key="1">
    <source>
        <dbReference type="SAM" id="MobiDB-lite"/>
    </source>
</evidence>